<accession>A0A1Y5XMM4</accession>
<name>A0A1Y5XMM4_KIBAR</name>
<dbReference type="RefSeq" id="WP_084428484.1">
    <property type="nucleotide sequence ID" value="NZ_FWXV01000003.1"/>
</dbReference>
<organism evidence="1 2">
    <name type="scientific">Kibdelosporangium aridum</name>
    <dbReference type="NCBI Taxonomy" id="2030"/>
    <lineage>
        <taxon>Bacteria</taxon>
        <taxon>Bacillati</taxon>
        <taxon>Actinomycetota</taxon>
        <taxon>Actinomycetes</taxon>
        <taxon>Pseudonocardiales</taxon>
        <taxon>Pseudonocardiaceae</taxon>
        <taxon>Kibdelosporangium</taxon>
    </lineage>
</organism>
<dbReference type="InterPro" id="IPR036465">
    <property type="entry name" value="vWFA_dom_sf"/>
</dbReference>
<keyword evidence="2" id="KW-1185">Reference proteome</keyword>
<dbReference type="SUPFAM" id="SSF53300">
    <property type="entry name" value="vWA-like"/>
    <property type="match status" value="1"/>
</dbReference>
<evidence type="ECO:0000313" key="1">
    <source>
        <dbReference type="EMBL" id="SMD06564.1"/>
    </source>
</evidence>
<dbReference type="EMBL" id="FWXV01000003">
    <property type="protein sequence ID" value="SMD06564.1"/>
    <property type="molecule type" value="Genomic_DNA"/>
</dbReference>
<gene>
    <name evidence="1" type="ORF">SAMN05661093_04111</name>
</gene>
<reference evidence="1 2" key="1">
    <citation type="submission" date="2017-04" db="EMBL/GenBank/DDBJ databases">
        <authorList>
            <person name="Afonso C.L."/>
            <person name="Miller P.J."/>
            <person name="Scott M.A."/>
            <person name="Spackman E."/>
            <person name="Goraichik I."/>
            <person name="Dimitrov K.M."/>
            <person name="Suarez D.L."/>
            <person name="Swayne D.E."/>
        </authorList>
    </citation>
    <scope>NUCLEOTIDE SEQUENCE [LARGE SCALE GENOMIC DNA]</scope>
    <source>
        <strain evidence="1 2">DSM 43828</strain>
    </source>
</reference>
<evidence type="ECO:0008006" key="3">
    <source>
        <dbReference type="Google" id="ProtNLM"/>
    </source>
</evidence>
<dbReference type="OrthoDB" id="974562at2"/>
<dbReference type="Proteomes" id="UP000192674">
    <property type="component" value="Unassembled WGS sequence"/>
</dbReference>
<sequence length="560" mass="61743">MNWHEHWAAALKAWGRFTKVHDPLYCQSTLDAREAGLTGSFAMFRLDDRTVVLDMQSVAELGLADMPVEVMAHEIGHHVLCPADLADNARLLARVRRGIPGLEGFAPLVANLYADMLINDRLQRSRGLRMSTIYERIATAHPTPLWTFYMRTFEVLWSLKSGTLTRTEITEDIEGDAQLCARLARVYATDWMRGAGGFAALCFRYLTGADEGALADTRKRVCVGVVGDDAHIPGLTATDDEAVIHPALDPQVNEFAPQEAPADDKPHPPGEGQFREPFEYGQILRQLGVKISDETAAARYYRERAAPHLVRFPVRTKPLSTEPLPEGHTAWDIGEALEAVDWIATATRSPVVVPGITTVQPVLGTTEGQERDKRPVDLDLYVDSSGSMPDPRRNVSYLTLAGAILALSALRVGARVQVTLWAGAKQFLTTDGFVRDENAIMHVLTGYFGGGTAFPIHMLRRTYIDQQRTGPTHIVVISDDGVDTMVRMNDEFGRPGSEIATRALASAGAGGTLVLNLWPGAEEKIRAITPGWDVHRVSEWQDLVDFAAAFSRRHYERSNA</sequence>
<evidence type="ECO:0000313" key="2">
    <source>
        <dbReference type="Proteomes" id="UP000192674"/>
    </source>
</evidence>
<proteinExistence type="predicted"/>
<protein>
    <recommendedName>
        <fullName evidence="3">VWA domain-containing protein</fullName>
    </recommendedName>
</protein>
<dbReference type="AlphaFoldDB" id="A0A1Y5XMM4"/>